<sequence length="996" mass="110190">MSGIELATVAIGSAVVKCAAKLWLGDRALAADIAASAVDALAARASGFLQRKKLNRTFDELADSVAGRIQVYVEREFYRLPEGERLAVLDAVRSTLESAPLDNEDLFAKDLNAAYVDRHVRAYNPKAERNAALSAEGAGLYDRVLRDCCEYIVQVMIALPSFGPNALVEVLRRERQIAATLEEVLGRLPQRGGRRAEDFETDYRRQVVNVLDEVELFGADVATRRYPLSVAYISLCMAVAAPDAEAGPPVSIEHALATQSRIFLRGEAGGGKTTLLQWVAVRTALRETLADSSELIPIFIPLRRYVGRDLPPPEQFLGHVGRHIADEMPGHWVHDLLRHGSAVVLVDGVDELPDEQRGEARRWLGDLVAAFPDARFVITSRPGAAPPDWLDRQGFVPYDLRPMSPADVDAFVRYWHEAVGAGVPDLDERGRLEDFADRLRRAIPVRRHLRLLAESPLLCALICALHRDRNGQLPENRIELYNVALEMLLQRRDRERSVVSALDMSRVEKTLLLQDIAYWLIRNGRSDAERGEVIEALQRKRPTMVQIRSTAEEIYAHLLERSGLIREPVVGRVDFIHLTFQEHLAALGVLSSGDIGLLLASAHLDQWREVVIMAVGNASSHDREAIMRGLLSRIEKDPDSREQLILLAFLCLETAPELAVELRIAVERHAAEVLPPKTVRAGQALAAVGPSVLESLRRVQPTLAGEVVATIRAAAEIGGPDALDMIEQWSDDRRADVVDELLRAWPRFDRASYARRVLRRSPLKEGHVVLDDAEALPYVHLLENLRSLDVVTPDGLADLEFVAGCAELRRLKAVAPASGQLHALSGLQRLEWLSLSSSPVGFLSGEDISLPSVTTLGLAGFGGPVDAEAVARFAPNVQHLVLENVSFTHQRVFEALPLGLRTLSLRHSDVQFGPELARYTELEFLDLGGVGHIDGEVIRLLGGLPNLYEVNLLGCSGHFNVEPLRHRGIAVTTLRGHGRLRLWRRLPYNGRPVEFL</sequence>
<dbReference type="Gene3D" id="3.80.10.10">
    <property type="entry name" value="Ribonuclease Inhibitor"/>
    <property type="match status" value="1"/>
</dbReference>
<dbReference type="InterPro" id="IPR027417">
    <property type="entry name" value="P-loop_NTPase"/>
</dbReference>
<organism evidence="4 5">
    <name type="scientific">Dactylosporangium salmoneum</name>
    <dbReference type="NCBI Taxonomy" id="53361"/>
    <lineage>
        <taxon>Bacteria</taxon>
        <taxon>Bacillati</taxon>
        <taxon>Actinomycetota</taxon>
        <taxon>Actinomycetes</taxon>
        <taxon>Micromonosporales</taxon>
        <taxon>Micromonosporaceae</taxon>
        <taxon>Dactylosporangium</taxon>
    </lineage>
</organism>
<dbReference type="InterPro" id="IPR032675">
    <property type="entry name" value="LRR_dom_sf"/>
</dbReference>
<dbReference type="InterPro" id="IPR007111">
    <property type="entry name" value="NACHT_NTPase"/>
</dbReference>
<dbReference type="PANTHER" id="PTHR46844">
    <property type="entry name" value="SLR5058 PROTEIN"/>
    <property type="match status" value="1"/>
</dbReference>
<dbReference type="SUPFAM" id="SSF52047">
    <property type="entry name" value="RNI-like"/>
    <property type="match status" value="1"/>
</dbReference>
<dbReference type="Pfam" id="PF22733">
    <property type="entry name" value="NNH1"/>
    <property type="match status" value="1"/>
</dbReference>
<dbReference type="InterPro" id="IPR054547">
    <property type="entry name" value="NNH1"/>
</dbReference>
<protein>
    <submittedName>
        <fullName evidence="4">NACHT domain-containing protein</fullName>
    </submittedName>
</protein>
<dbReference type="PANTHER" id="PTHR46844:SF1">
    <property type="entry name" value="SLR5058 PROTEIN"/>
    <property type="match status" value="1"/>
</dbReference>
<dbReference type="Pfam" id="PF05729">
    <property type="entry name" value="NACHT"/>
    <property type="match status" value="1"/>
</dbReference>
<accession>A0ABN3HEI8</accession>
<keyword evidence="5" id="KW-1185">Reference proteome</keyword>
<dbReference type="Gene3D" id="3.40.50.300">
    <property type="entry name" value="P-loop containing nucleotide triphosphate hydrolases"/>
    <property type="match status" value="1"/>
</dbReference>
<evidence type="ECO:0000256" key="2">
    <source>
        <dbReference type="ARBA" id="ARBA00022840"/>
    </source>
</evidence>
<dbReference type="PROSITE" id="PS50837">
    <property type="entry name" value="NACHT"/>
    <property type="match status" value="1"/>
</dbReference>
<dbReference type="Proteomes" id="UP001501444">
    <property type="component" value="Unassembled WGS sequence"/>
</dbReference>
<evidence type="ECO:0000259" key="3">
    <source>
        <dbReference type="PROSITE" id="PS50837"/>
    </source>
</evidence>
<evidence type="ECO:0000313" key="4">
    <source>
        <dbReference type="EMBL" id="GAA2377758.1"/>
    </source>
</evidence>
<keyword evidence="2" id="KW-0067">ATP-binding</keyword>
<evidence type="ECO:0000313" key="5">
    <source>
        <dbReference type="Proteomes" id="UP001501444"/>
    </source>
</evidence>
<name>A0ABN3HEI8_9ACTN</name>
<proteinExistence type="predicted"/>
<feature type="domain" description="NACHT" evidence="3">
    <location>
        <begin position="260"/>
        <end position="591"/>
    </location>
</feature>
<dbReference type="RefSeq" id="WP_344618153.1">
    <property type="nucleotide sequence ID" value="NZ_BAAARV010000083.1"/>
</dbReference>
<dbReference type="EMBL" id="BAAARV010000083">
    <property type="protein sequence ID" value="GAA2377758.1"/>
    <property type="molecule type" value="Genomic_DNA"/>
</dbReference>
<keyword evidence="1" id="KW-0547">Nucleotide-binding</keyword>
<gene>
    <name evidence="4" type="ORF">GCM10010170_083170</name>
</gene>
<reference evidence="4 5" key="1">
    <citation type="journal article" date="2019" name="Int. J. Syst. Evol. Microbiol.">
        <title>The Global Catalogue of Microorganisms (GCM) 10K type strain sequencing project: providing services to taxonomists for standard genome sequencing and annotation.</title>
        <authorList>
            <consortium name="The Broad Institute Genomics Platform"/>
            <consortium name="The Broad Institute Genome Sequencing Center for Infectious Disease"/>
            <person name="Wu L."/>
            <person name="Ma J."/>
        </authorList>
    </citation>
    <scope>NUCLEOTIDE SEQUENCE [LARGE SCALE GENOMIC DNA]</scope>
    <source>
        <strain evidence="4 5">JCM 3272</strain>
    </source>
</reference>
<dbReference type="SUPFAM" id="SSF52540">
    <property type="entry name" value="P-loop containing nucleoside triphosphate hydrolases"/>
    <property type="match status" value="1"/>
</dbReference>
<comment type="caution">
    <text evidence="4">The sequence shown here is derived from an EMBL/GenBank/DDBJ whole genome shotgun (WGS) entry which is preliminary data.</text>
</comment>
<evidence type="ECO:0000256" key="1">
    <source>
        <dbReference type="ARBA" id="ARBA00022741"/>
    </source>
</evidence>